<dbReference type="EMBL" id="JBCEZU010000013">
    <property type="protein sequence ID" value="KAK9540242.1"/>
    <property type="molecule type" value="Genomic_DNA"/>
</dbReference>
<evidence type="ECO:0000256" key="1">
    <source>
        <dbReference type="ARBA" id="ARBA00008535"/>
    </source>
</evidence>
<dbReference type="Proteomes" id="UP001488805">
    <property type="component" value="Unassembled WGS sequence"/>
</dbReference>
<dbReference type="InterPro" id="IPR045058">
    <property type="entry name" value="GIMA/IAN/Toc"/>
</dbReference>
<evidence type="ECO:0000313" key="6">
    <source>
        <dbReference type="Proteomes" id="UP001488805"/>
    </source>
</evidence>
<evidence type="ECO:0000259" key="4">
    <source>
        <dbReference type="Pfam" id="PF04548"/>
    </source>
</evidence>
<keyword evidence="6" id="KW-1185">Reference proteome</keyword>
<evidence type="ECO:0000256" key="3">
    <source>
        <dbReference type="ARBA" id="ARBA00023134"/>
    </source>
</evidence>
<comment type="similarity">
    <text evidence="1">Belongs to the TRAFAC class TrmE-Era-EngA-EngB-Septin-like GTPase superfamily. AIG1/Toc34/Toc159-like paraseptin GTPase family. IAN subfamily.</text>
</comment>
<dbReference type="SUPFAM" id="SSF52540">
    <property type="entry name" value="P-loop containing nucleoside triphosphate hydrolases"/>
    <property type="match status" value="1"/>
</dbReference>
<dbReference type="PANTHER" id="PTHR10903">
    <property type="entry name" value="GTPASE, IMAP FAMILY MEMBER-RELATED"/>
    <property type="match status" value="1"/>
</dbReference>
<dbReference type="PANTHER" id="PTHR10903:SF170">
    <property type="entry name" value="GTPASE IMAP FAMILY MEMBER 7"/>
    <property type="match status" value="1"/>
</dbReference>
<gene>
    <name evidence="5" type="ORF">VZT92_002707</name>
</gene>
<comment type="caution">
    <text evidence="5">The sequence shown here is derived from an EMBL/GenBank/DDBJ whole genome shotgun (WGS) entry which is preliminary data.</text>
</comment>
<protein>
    <recommendedName>
        <fullName evidence="4">AIG1-type G domain-containing protein</fullName>
    </recommendedName>
</protein>
<dbReference type="AlphaFoldDB" id="A0AAW1FZ26"/>
<feature type="domain" description="AIG1-type G" evidence="4">
    <location>
        <begin position="30"/>
        <end position="124"/>
    </location>
</feature>
<evidence type="ECO:0000313" key="5">
    <source>
        <dbReference type="EMBL" id="KAK9540242.1"/>
    </source>
</evidence>
<dbReference type="InterPro" id="IPR027417">
    <property type="entry name" value="P-loop_NTPase"/>
</dbReference>
<keyword evidence="2" id="KW-0547">Nucleotide-binding</keyword>
<reference evidence="5 6" key="1">
    <citation type="journal article" date="2024" name="Genome Biol. Evol.">
        <title>Chromosome-level genome assembly of the viviparous eelpout Zoarces viviparus.</title>
        <authorList>
            <person name="Fuhrmann N."/>
            <person name="Brasseur M.V."/>
            <person name="Bakowski C.E."/>
            <person name="Podsiadlowski L."/>
            <person name="Prost S."/>
            <person name="Krehenwinkel H."/>
            <person name="Mayer C."/>
        </authorList>
    </citation>
    <scope>NUCLEOTIDE SEQUENCE [LARGE SCALE GENOMIC DNA]</scope>
    <source>
        <strain evidence="5">NO-MEL_2022_Ind0_liver</strain>
    </source>
</reference>
<organism evidence="5 6">
    <name type="scientific">Zoarces viviparus</name>
    <name type="common">Viviparous eelpout</name>
    <name type="synonym">Blennius viviparus</name>
    <dbReference type="NCBI Taxonomy" id="48416"/>
    <lineage>
        <taxon>Eukaryota</taxon>
        <taxon>Metazoa</taxon>
        <taxon>Chordata</taxon>
        <taxon>Craniata</taxon>
        <taxon>Vertebrata</taxon>
        <taxon>Euteleostomi</taxon>
        <taxon>Actinopterygii</taxon>
        <taxon>Neopterygii</taxon>
        <taxon>Teleostei</taxon>
        <taxon>Neoteleostei</taxon>
        <taxon>Acanthomorphata</taxon>
        <taxon>Eupercaria</taxon>
        <taxon>Perciformes</taxon>
        <taxon>Cottioidei</taxon>
        <taxon>Zoarcales</taxon>
        <taxon>Zoarcidae</taxon>
        <taxon>Zoarcinae</taxon>
        <taxon>Zoarces</taxon>
    </lineage>
</organism>
<keyword evidence="3" id="KW-0342">GTP-binding</keyword>
<dbReference type="Gene3D" id="3.40.50.300">
    <property type="entry name" value="P-loop containing nucleotide triphosphate hydrolases"/>
    <property type="match status" value="1"/>
</dbReference>
<dbReference type="GO" id="GO:0005525">
    <property type="term" value="F:GTP binding"/>
    <property type="evidence" value="ECO:0007669"/>
    <property type="project" value="UniProtKB-KW"/>
</dbReference>
<evidence type="ECO:0000256" key="2">
    <source>
        <dbReference type="ARBA" id="ARBA00022741"/>
    </source>
</evidence>
<accession>A0AAW1FZ26</accession>
<dbReference type="InterPro" id="IPR006703">
    <property type="entry name" value="G_AIG1"/>
</dbReference>
<name>A0AAW1FZ26_ZOAVI</name>
<proteinExistence type="inferred from homology"/>
<dbReference type="Pfam" id="PF04548">
    <property type="entry name" value="AIG1"/>
    <property type="match status" value="1"/>
</dbReference>
<sequence length="137" mass="15719">MTTAAPVSDDLQPVKRSSSYEFLPPDMSELRVVLLGNSWSERSSVWNFILGETRINTEEEPDQCLTFRGELKEKKIVLINTPDLLHPNISEDKLRQHVQHCVRLSYPGPHVFLLVLQPEDFTEELFSEALQSPETLQ</sequence>